<feature type="domain" description="Beta-lactamase-related" evidence="2">
    <location>
        <begin position="39"/>
        <end position="342"/>
    </location>
</feature>
<dbReference type="SUPFAM" id="SSF56601">
    <property type="entry name" value="beta-lactamase/transpeptidase-like"/>
    <property type="match status" value="1"/>
</dbReference>
<gene>
    <name evidence="3" type="ORF">CLV40_12581</name>
</gene>
<dbReference type="PANTHER" id="PTHR46825:SF7">
    <property type="entry name" value="D-ALANYL-D-ALANINE CARBOXYPEPTIDASE"/>
    <property type="match status" value="1"/>
</dbReference>
<sequence length="365" mass="39429">MRRWIVAGLAAVLVVVPSGTAVAESGDSGLRDSLDALVRSGVTGAVVRVDDGKRVRTVGSGVATLDPPRAIRGSDPFRIASVTKTFTATVVLQLVGEGRIRLTDSIERWLPGTVPGGDRITVRQLLNQTTGLYDYSEDPEWLATAMADPTRGWSPRELIAVGLGRPPLFPPGTRWSYSNTNYLLVGLIAEQATGRSLARLVADRITSPLGLRDTYLATDARVRPDHIHGYTANPDGTRTDTTTWSPTLAGATGAVVSTQQDVARFYRALLTGELLERPQLRDMLTTVEVPERNGGYGLGIYYVDTPCGRVWGHAGDFPGYHTIAYQDRAGKRSAVLFVATDLNQEPGSLFDKTVNAMVCQMMGRS</sequence>
<dbReference type="InterPro" id="IPR050491">
    <property type="entry name" value="AmpC-like"/>
</dbReference>
<evidence type="ECO:0000313" key="4">
    <source>
        <dbReference type="Proteomes" id="UP000239203"/>
    </source>
</evidence>
<proteinExistence type="predicted"/>
<dbReference type="Proteomes" id="UP000239203">
    <property type="component" value="Unassembled WGS sequence"/>
</dbReference>
<dbReference type="Gene3D" id="3.40.710.10">
    <property type="entry name" value="DD-peptidase/beta-lactamase superfamily"/>
    <property type="match status" value="1"/>
</dbReference>
<accession>A0A2S6GF53</accession>
<keyword evidence="3" id="KW-0378">Hydrolase</keyword>
<organism evidence="3 4">
    <name type="scientific">Actinokineospora auranticolor</name>
    <dbReference type="NCBI Taxonomy" id="155976"/>
    <lineage>
        <taxon>Bacteria</taxon>
        <taxon>Bacillati</taxon>
        <taxon>Actinomycetota</taxon>
        <taxon>Actinomycetes</taxon>
        <taxon>Pseudonocardiales</taxon>
        <taxon>Pseudonocardiaceae</taxon>
        <taxon>Actinokineospora</taxon>
    </lineage>
</organism>
<keyword evidence="1" id="KW-0732">Signal</keyword>
<dbReference type="GO" id="GO:0004180">
    <property type="term" value="F:carboxypeptidase activity"/>
    <property type="evidence" value="ECO:0007669"/>
    <property type="project" value="UniProtKB-KW"/>
</dbReference>
<keyword evidence="3" id="KW-0121">Carboxypeptidase</keyword>
<comment type="caution">
    <text evidence="3">The sequence shown here is derived from an EMBL/GenBank/DDBJ whole genome shotgun (WGS) entry which is preliminary data.</text>
</comment>
<protein>
    <submittedName>
        <fullName evidence="3">D-alanyl-D-alanine carboxypeptidase</fullName>
    </submittedName>
</protein>
<name>A0A2S6GF53_9PSEU</name>
<evidence type="ECO:0000313" key="3">
    <source>
        <dbReference type="EMBL" id="PPK63746.1"/>
    </source>
</evidence>
<dbReference type="InterPro" id="IPR001466">
    <property type="entry name" value="Beta-lactam-related"/>
</dbReference>
<dbReference type="EMBL" id="PTIX01000025">
    <property type="protein sequence ID" value="PPK63746.1"/>
    <property type="molecule type" value="Genomic_DNA"/>
</dbReference>
<evidence type="ECO:0000256" key="1">
    <source>
        <dbReference type="SAM" id="SignalP"/>
    </source>
</evidence>
<dbReference type="OrthoDB" id="503788at2"/>
<dbReference type="RefSeq" id="WP_104482538.1">
    <property type="nucleotide sequence ID" value="NZ_CP154825.1"/>
</dbReference>
<dbReference type="InterPro" id="IPR012338">
    <property type="entry name" value="Beta-lactam/transpept-like"/>
</dbReference>
<dbReference type="AlphaFoldDB" id="A0A2S6GF53"/>
<evidence type="ECO:0000259" key="2">
    <source>
        <dbReference type="Pfam" id="PF00144"/>
    </source>
</evidence>
<keyword evidence="4" id="KW-1185">Reference proteome</keyword>
<dbReference type="Pfam" id="PF00144">
    <property type="entry name" value="Beta-lactamase"/>
    <property type="match status" value="1"/>
</dbReference>
<feature type="chain" id="PRO_5015460888" evidence="1">
    <location>
        <begin position="24"/>
        <end position="365"/>
    </location>
</feature>
<keyword evidence="3" id="KW-0645">Protease</keyword>
<dbReference type="PANTHER" id="PTHR46825">
    <property type="entry name" value="D-ALANYL-D-ALANINE-CARBOXYPEPTIDASE/ENDOPEPTIDASE AMPH"/>
    <property type="match status" value="1"/>
</dbReference>
<feature type="signal peptide" evidence="1">
    <location>
        <begin position="1"/>
        <end position="23"/>
    </location>
</feature>
<reference evidence="3 4" key="1">
    <citation type="submission" date="2018-02" db="EMBL/GenBank/DDBJ databases">
        <title>Genomic Encyclopedia of Archaeal and Bacterial Type Strains, Phase II (KMG-II): from individual species to whole genera.</title>
        <authorList>
            <person name="Goeker M."/>
        </authorList>
    </citation>
    <scope>NUCLEOTIDE SEQUENCE [LARGE SCALE GENOMIC DNA]</scope>
    <source>
        <strain evidence="3 4">YU 961-1</strain>
    </source>
</reference>